<dbReference type="AlphaFoldDB" id="A0A9E2KYT5"/>
<sequence>MENNFWKEWFKLVVMLIGILVIWIGFIFICDKYFGKSFEEMRFIHYFIFMVLILKAKNIFLKRIKKDEVDSEENK</sequence>
<comment type="caution">
    <text evidence="2">The sequence shown here is derived from an EMBL/GenBank/DDBJ whole genome shotgun (WGS) entry which is preliminary data.</text>
</comment>
<accession>A0A9E2KYT5</accession>
<evidence type="ECO:0000313" key="2">
    <source>
        <dbReference type="EMBL" id="MBU3842987.1"/>
    </source>
</evidence>
<evidence type="ECO:0000256" key="1">
    <source>
        <dbReference type="SAM" id="Phobius"/>
    </source>
</evidence>
<organism evidence="2 3">
    <name type="scientific">Candidatus Fusobacterium pullicola</name>
    <dbReference type="NCBI Taxonomy" id="2838601"/>
    <lineage>
        <taxon>Bacteria</taxon>
        <taxon>Fusobacteriati</taxon>
        <taxon>Fusobacteriota</taxon>
        <taxon>Fusobacteriia</taxon>
        <taxon>Fusobacteriales</taxon>
        <taxon>Fusobacteriaceae</taxon>
        <taxon>Fusobacterium</taxon>
    </lineage>
</organism>
<evidence type="ECO:0000313" key="3">
    <source>
        <dbReference type="Proteomes" id="UP000724657"/>
    </source>
</evidence>
<keyword evidence="1" id="KW-0812">Transmembrane</keyword>
<keyword evidence="1" id="KW-1133">Transmembrane helix</keyword>
<feature type="transmembrane region" description="Helical" evidence="1">
    <location>
        <begin position="43"/>
        <end position="61"/>
    </location>
</feature>
<protein>
    <submittedName>
        <fullName evidence="2">Uncharacterized protein</fullName>
    </submittedName>
</protein>
<feature type="transmembrane region" description="Helical" evidence="1">
    <location>
        <begin position="12"/>
        <end position="31"/>
    </location>
</feature>
<keyword evidence="1" id="KW-0472">Membrane</keyword>
<name>A0A9E2KYT5_9FUSO</name>
<proteinExistence type="predicted"/>
<dbReference type="EMBL" id="JAHLFN010000076">
    <property type="protein sequence ID" value="MBU3842987.1"/>
    <property type="molecule type" value="Genomic_DNA"/>
</dbReference>
<reference evidence="2" key="1">
    <citation type="journal article" date="2021" name="PeerJ">
        <title>Extensive microbial diversity within the chicken gut microbiome revealed by metagenomics and culture.</title>
        <authorList>
            <person name="Gilroy R."/>
            <person name="Ravi A."/>
            <person name="Getino M."/>
            <person name="Pursley I."/>
            <person name="Horton D.L."/>
            <person name="Alikhan N.F."/>
            <person name="Baker D."/>
            <person name="Gharbi K."/>
            <person name="Hall N."/>
            <person name="Watson M."/>
            <person name="Adriaenssens E.M."/>
            <person name="Foster-Nyarko E."/>
            <person name="Jarju S."/>
            <person name="Secka A."/>
            <person name="Antonio M."/>
            <person name="Oren A."/>
            <person name="Chaudhuri R.R."/>
            <person name="La Ragione R."/>
            <person name="Hildebrand F."/>
            <person name="Pallen M.J."/>
        </authorList>
    </citation>
    <scope>NUCLEOTIDE SEQUENCE</scope>
    <source>
        <strain evidence="2">A6-441</strain>
    </source>
</reference>
<dbReference type="Proteomes" id="UP000724657">
    <property type="component" value="Unassembled WGS sequence"/>
</dbReference>
<reference evidence="2" key="2">
    <citation type="submission" date="2021-04" db="EMBL/GenBank/DDBJ databases">
        <authorList>
            <person name="Gilroy R."/>
        </authorList>
    </citation>
    <scope>NUCLEOTIDE SEQUENCE</scope>
    <source>
        <strain evidence="2">A6-441</strain>
    </source>
</reference>
<gene>
    <name evidence="2" type="ORF">IAA47_08430</name>
</gene>